<keyword evidence="6" id="KW-1035">Host cytoplasm</keyword>
<dbReference type="GO" id="GO:0005198">
    <property type="term" value="F:structural molecule activity"/>
    <property type="evidence" value="ECO:0007669"/>
    <property type="project" value="InterPro"/>
</dbReference>
<name>A0A291L5D4_9REOV</name>
<dbReference type="EMBL" id="KY751013">
    <property type="protein sequence ID" value="ATI13781.1"/>
    <property type="molecule type" value="Genomic_RNA"/>
</dbReference>
<dbReference type="Pfam" id="PF07781">
    <property type="entry name" value="Reovirus_Mu2"/>
    <property type="match status" value="1"/>
</dbReference>
<evidence type="ECO:0000256" key="4">
    <source>
        <dbReference type="ARBA" id="ARBA00022844"/>
    </source>
</evidence>
<proteinExistence type="predicted"/>
<evidence type="ECO:0000256" key="2">
    <source>
        <dbReference type="ARBA" id="ARBA00004328"/>
    </source>
</evidence>
<dbReference type="GO" id="GO:0044163">
    <property type="term" value="C:host cytoskeleton"/>
    <property type="evidence" value="ECO:0007669"/>
    <property type="project" value="UniProtKB-SubCell"/>
</dbReference>
<evidence type="ECO:0000256" key="5">
    <source>
        <dbReference type="ARBA" id="ARBA00023111"/>
    </source>
</evidence>
<comment type="subcellular location">
    <subcellularLocation>
        <location evidence="1">Host cytoplasm</location>
        <location evidence="1">Host cytoskeleton</location>
    </subcellularLocation>
    <subcellularLocation>
        <location evidence="2">Virion</location>
    </subcellularLocation>
</comment>
<evidence type="ECO:0000256" key="6">
    <source>
        <dbReference type="ARBA" id="ARBA00023200"/>
    </source>
</evidence>
<organism evidence="7">
    <name type="scientific">Orthoreovirus Lopburi01</name>
    <dbReference type="NCBI Taxonomy" id="2042260"/>
    <lineage>
        <taxon>Viruses</taxon>
        <taxon>Riboviria</taxon>
        <taxon>Orthornavirae</taxon>
        <taxon>Duplornaviricota</taxon>
        <taxon>Resentoviricetes</taxon>
        <taxon>Reovirales</taxon>
        <taxon>Spinareoviridae</taxon>
        <taxon>Orthoreovirus</taxon>
    </lineage>
</organism>
<keyword evidence="3" id="KW-0167">Capsid protein</keyword>
<sequence length="730" mass="81527">MAYLALPVPEGPDSQSALISAVNGYRPDGAAFDDVHVLDTKRVLRQFDLMTTGIRADDVAKGLLLRDWRRQSVFVLLPQKTNLLEYLLTAPKNSLPDGLTPQLLRKFKAKPHDFKYSDWFSPLVTEHSSVVQSVRYLNSHPVVFTTTVKVIGAPVRLFAPFKYFAISQGILSDLMILKMNHQLPPLPAFRVMVSMFPSSASGSCVLPPIDEWRNCNTHPVCLLLASMYDSSYKATARYLDRSLITAMLCGQRRVKQAKYSPLMARAARSVGLSVNVTNPTRQINTSLIDVHTVVIDVRSSLDNRLTPTRLRFCGVPVALTAHMGVAPSEDWLAVRDETGMFVDWFLVLTLFSDRIKSPTGQHVCLNPLSTSVDSVNFVRVHSYVSQHVQSLKPWQYGRLSSFGVAMAKGSFKSTMTRFLTSLTIAGTRLIFPNVIVDSDDPGDSLEPTFENQVLTELSSVDANWERKVFTASGTVDMSYLSTVIFPIFLRLFRSELSPHSRIFYDERASAARTLTFAHADAEFLDAGWVDRIERCYIHYDEERNVLLRSSRVGGSTFQLVLSRCYKMIASPAPSEPVSMLLKALVGGWLSAGPVLSSLSHSASARVLAWYIDDHHWVDHGWCLCDKRKHVTFSFMRGHPDDLAVLDLQDWSKYRATISVLTDPLDFGSSLRVVAARVYWTSQKPSVDVFDNRALLTPFQTYHVSLNCACPLGVRFQVKNVGLKLATVSGA</sequence>
<dbReference type="GO" id="GO:0019028">
    <property type="term" value="C:viral capsid"/>
    <property type="evidence" value="ECO:0007669"/>
    <property type="project" value="UniProtKB-KW"/>
</dbReference>
<keyword evidence="4" id="KW-0946">Virion</keyword>
<protein>
    <submittedName>
        <fullName evidence="7">Minor inner capsid</fullName>
    </submittedName>
</protein>
<keyword evidence="5" id="KW-1037">Host cytoskeleton</keyword>
<reference evidence="7" key="1">
    <citation type="submission" date="2017-03" db="EMBL/GenBank/DDBJ databases">
        <authorList>
            <person name="Kosoltanapiwat N."/>
        </authorList>
    </citation>
    <scope>NUCLEOTIDE SEQUENCE</scope>
    <source>
        <strain evidence="7">Lopburi01</strain>
    </source>
</reference>
<evidence type="ECO:0000256" key="1">
    <source>
        <dbReference type="ARBA" id="ARBA00004133"/>
    </source>
</evidence>
<evidence type="ECO:0000313" key="7">
    <source>
        <dbReference type="EMBL" id="ATI13781.1"/>
    </source>
</evidence>
<accession>A0A291L5D4</accession>
<dbReference type="InterPro" id="IPR012494">
    <property type="entry name" value="Reovirus_Mu2"/>
</dbReference>
<reference evidence="7" key="2">
    <citation type="journal article" date="2018" name="BMC Microbiol.">
        <title>Mass spectrometry-based identification and whole-genome characterisation of the first pteropine orthoreovirus isolated from monkey faeces in Thailand.</title>
        <authorList>
            <person name="Kosoltanapiwat N."/>
            <person name="Reamtong O."/>
            <person name="Okabayashi T."/>
            <person name="Ampawong S."/>
            <person name="Rungruengkitkun A."/>
            <person name="Thiangtrongjit T."/>
            <person name="Thippornchai N."/>
            <person name="Leaungwutiwong P."/>
            <person name="Mahittikorn A."/>
            <person name="Mori H."/>
            <person name="Yoohanngoa T."/>
            <person name="Yamwong P."/>
        </authorList>
    </citation>
    <scope>NUCLEOTIDE SEQUENCE</scope>
    <source>
        <strain evidence="7">Lopburi01</strain>
    </source>
</reference>
<evidence type="ECO:0000256" key="3">
    <source>
        <dbReference type="ARBA" id="ARBA00022561"/>
    </source>
</evidence>